<reference evidence="12 13" key="1">
    <citation type="submission" date="2015-11" db="EMBL/GenBank/DDBJ databases">
        <title>Draft genome sequence of Paramesorhizobium deserti A-3-E, a strain highly resistant to diverse beta-lactam antibiotics.</title>
        <authorList>
            <person name="Lv R."/>
            <person name="Yang X."/>
            <person name="Fang N."/>
            <person name="Guo J."/>
            <person name="Luo X."/>
            <person name="Peng F."/>
            <person name="Yang R."/>
            <person name="Cui Y."/>
            <person name="Fang C."/>
            <person name="Song Y."/>
        </authorList>
    </citation>
    <scope>NUCLEOTIDE SEQUENCE [LARGE SCALE GENOMIC DNA]</scope>
    <source>
        <strain evidence="12 13">A-3-E</strain>
    </source>
</reference>
<evidence type="ECO:0000256" key="1">
    <source>
        <dbReference type="ARBA" id="ARBA00004844"/>
    </source>
</evidence>
<dbReference type="FunFam" id="3.40.50.1380:FF:000001">
    <property type="entry name" value="Bifunctional purine biosynthesis protein PurH"/>
    <property type="match status" value="1"/>
</dbReference>
<dbReference type="FunFam" id="3.40.140.20:FF:000001">
    <property type="entry name" value="Bifunctional purine biosynthesis protein PurH"/>
    <property type="match status" value="1"/>
</dbReference>
<protein>
    <recommendedName>
        <fullName evidence="10">Bifunctional purine biosynthesis protein PurH</fullName>
    </recommendedName>
    <domain>
        <recommendedName>
            <fullName evidence="10">Phosphoribosylaminoimidazolecarboxamide formyltransferase</fullName>
            <ecNumber evidence="10">2.1.2.3</ecNumber>
        </recommendedName>
        <alternativeName>
            <fullName evidence="10">AICAR transformylase</fullName>
        </alternativeName>
    </domain>
    <domain>
        <recommendedName>
            <fullName evidence="10">IMP cyclohydrolase</fullName>
            <ecNumber evidence="10">3.5.4.10</ecNumber>
        </recommendedName>
        <alternativeName>
            <fullName evidence="10">ATIC</fullName>
        </alternativeName>
        <alternativeName>
            <fullName evidence="10">IMP synthase</fullName>
        </alternativeName>
        <alternativeName>
            <fullName evidence="10">Inosinicase</fullName>
        </alternativeName>
    </domain>
</protein>
<evidence type="ECO:0000256" key="3">
    <source>
        <dbReference type="ARBA" id="ARBA00007667"/>
    </source>
</evidence>
<dbReference type="Gene3D" id="3.40.50.1380">
    <property type="entry name" value="Methylglyoxal synthase-like domain"/>
    <property type="match status" value="1"/>
</dbReference>
<dbReference type="SUPFAM" id="SSF52335">
    <property type="entry name" value="Methylglyoxal synthase-like"/>
    <property type="match status" value="1"/>
</dbReference>
<evidence type="ECO:0000259" key="11">
    <source>
        <dbReference type="PROSITE" id="PS51855"/>
    </source>
</evidence>
<dbReference type="STRING" id="1494590.ATN84_15720"/>
<dbReference type="Pfam" id="PF02142">
    <property type="entry name" value="MGS"/>
    <property type="match status" value="1"/>
</dbReference>
<dbReference type="EMBL" id="LNTU01000034">
    <property type="protein sequence ID" value="KXF76326.1"/>
    <property type="molecule type" value="Genomic_DNA"/>
</dbReference>
<evidence type="ECO:0000256" key="10">
    <source>
        <dbReference type="HAMAP-Rule" id="MF_00139"/>
    </source>
</evidence>
<dbReference type="FunFam" id="3.40.140.20:FF:000002">
    <property type="entry name" value="Bifunctional purine biosynthesis protein PurH"/>
    <property type="match status" value="1"/>
</dbReference>
<evidence type="ECO:0000256" key="4">
    <source>
        <dbReference type="ARBA" id="ARBA00022679"/>
    </source>
</evidence>
<evidence type="ECO:0000313" key="12">
    <source>
        <dbReference type="EMBL" id="KXF76326.1"/>
    </source>
</evidence>
<dbReference type="CDD" id="cd01421">
    <property type="entry name" value="IMPCH"/>
    <property type="match status" value="1"/>
</dbReference>
<keyword evidence="6 10" id="KW-0378">Hydrolase</keyword>
<dbReference type="UniPathway" id="UPA00074">
    <property type="reaction ID" value="UER00133"/>
</dbReference>
<comment type="domain">
    <text evidence="10">The IMP cyclohydrolase activity resides in the N-terminal region.</text>
</comment>
<dbReference type="HAMAP" id="MF_00139">
    <property type="entry name" value="PurH"/>
    <property type="match status" value="1"/>
</dbReference>
<keyword evidence="7 10" id="KW-0511">Multifunctional enzyme</keyword>
<dbReference type="Pfam" id="PF01808">
    <property type="entry name" value="AICARFT_IMPCHas"/>
    <property type="match status" value="1"/>
</dbReference>
<dbReference type="Proteomes" id="UP000070107">
    <property type="component" value="Unassembled WGS sequence"/>
</dbReference>
<dbReference type="PANTHER" id="PTHR11692:SF0">
    <property type="entry name" value="BIFUNCTIONAL PURINE BIOSYNTHESIS PROTEIN ATIC"/>
    <property type="match status" value="1"/>
</dbReference>
<dbReference type="SMART" id="SM00851">
    <property type="entry name" value="MGS"/>
    <property type="match status" value="1"/>
</dbReference>
<comment type="catalytic activity">
    <reaction evidence="8 10">
        <text>(6R)-10-formyltetrahydrofolate + 5-amino-1-(5-phospho-beta-D-ribosyl)imidazole-4-carboxamide = 5-formamido-1-(5-phospho-D-ribosyl)imidazole-4-carboxamide + (6S)-5,6,7,8-tetrahydrofolate</text>
        <dbReference type="Rhea" id="RHEA:22192"/>
        <dbReference type="ChEBI" id="CHEBI:57453"/>
        <dbReference type="ChEBI" id="CHEBI:58467"/>
        <dbReference type="ChEBI" id="CHEBI:58475"/>
        <dbReference type="ChEBI" id="CHEBI:195366"/>
        <dbReference type="EC" id="2.1.2.3"/>
    </reaction>
</comment>
<comment type="catalytic activity">
    <reaction evidence="9 10">
        <text>IMP + H2O = 5-formamido-1-(5-phospho-D-ribosyl)imidazole-4-carboxamide</text>
        <dbReference type="Rhea" id="RHEA:18445"/>
        <dbReference type="ChEBI" id="CHEBI:15377"/>
        <dbReference type="ChEBI" id="CHEBI:58053"/>
        <dbReference type="ChEBI" id="CHEBI:58467"/>
        <dbReference type="EC" id="3.5.4.10"/>
    </reaction>
</comment>
<comment type="pathway">
    <text evidence="2 10">Purine metabolism; IMP biosynthesis via de novo pathway; 5-formamido-1-(5-phospho-D-ribosyl)imidazole-4-carboxamide from 5-amino-1-(5-phospho-D-ribosyl)imidazole-4-carboxamide (10-formyl THF route): step 1/1.</text>
</comment>
<organism evidence="12 13">
    <name type="scientific">Paramesorhizobium deserti</name>
    <dbReference type="NCBI Taxonomy" id="1494590"/>
    <lineage>
        <taxon>Bacteria</taxon>
        <taxon>Pseudomonadati</taxon>
        <taxon>Pseudomonadota</taxon>
        <taxon>Alphaproteobacteria</taxon>
        <taxon>Hyphomicrobiales</taxon>
        <taxon>Phyllobacteriaceae</taxon>
        <taxon>Paramesorhizobium</taxon>
    </lineage>
</organism>
<dbReference type="InterPro" id="IPR011607">
    <property type="entry name" value="MGS-like_dom"/>
</dbReference>
<comment type="similarity">
    <text evidence="3 10">Belongs to the PurH family.</text>
</comment>
<evidence type="ECO:0000256" key="2">
    <source>
        <dbReference type="ARBA" id="ARBA00004954"/>
    </source>
</evidence>
<evidence type="ECO:0000256" key="8">
    <source>
        <dbReference type="ARBA" id="ARBA00050488"/>
    </source>
</evidence>
<dbReference type="InterPro" id="IPR024051">
    <property type="entry name" value="AICAR_Tfase_dup_dom_sf"/>
</dbReference>
<accession>A0A135HT08</accession>
<dbReference type="PANTHER" id="PTHR11692">
    <property type="entry name" value="BIFUNCTIONAL PURINE BIOSYNTHESIS PROTEIN PURH"/>
    <property type="match status" value="1"/>
</dbReference>
<dbReference type="AlphaFoldDB" id="A0A135HT08"/>
<proteinExistence type="inferred from homology"/>
<dbReference type="RefSeq" id="WP_068883262.1">
    <property type="nucleotide sequence ID" value="NZ_LNTU01000034.1"/>
</dbReference>
<feature type="domain" description="MGS-like" evidence="11">
    <location>
        <begin position="6"/>
        <end position="158"/>
    </location>
</feature>
<dbReference type="InterPro" id="IPR016193">
    <property type="entry name" value="Cytidine_deaminase-like"/>
</dbReference>
<dbReference type="InterPro" id="IPR002695">
    <property type="entry name" value="PurH-like"/>
</dbReference>
<evidence type="ECO:0000256" key="6">
    <source>
        <dbReference type="ARBA" id="ARBA00022801"/>
    </source>
</evidence>
<evidence type="ECO:0000256" key="7">
    <source>
        <dbReference type="ARBA" id="ARBA00023268"/>
    </source>
</evidence>
<dbReference type="GO" id="GO:0006189">
    <property type="term" value="P:'de novo' IMP biosynthetic process"/>
    <property type="evidence" value="ECO:0007669"/>
    <property type="project" value="UniProtKB-UniRule"/>
</dbReference>
<dbReference type="SUPFAM" id="SSF53927">
    <property type="entry name" value="Cytidine deaminase-like"/>
    <property type="match status" value="1"/>
</dbReference>
<dbReference type="InterPro" id="IPR036914">
    <property type="entry name" value="MGS-like_dom_sf"/>
</dbReference>
<dbReference type="SMART" id="SM00798">
    <property type="entry name" value="AICARFT_IMPCHas"/>
    <property type="match status" value="1"/>
</dbReference>
<dbReference type="EC" id="3.5.4.10" evidence="10"/>
<dbReference type="EC" id="2.1.2.3" evidence="10"/>
<dbReference type="GO" id="GO:0003937">
    <property type="term" value="F:IMP cyclohydrolase activity"/>
    <property type="evidence" value="ECO:0007669"/>
    <property type="project" value="UniProtKB-UniRule"/>
</dbReference>
<sequence length="538" mass="56565">MAVTSKHIPAPDLTRVRRALLSVSDKTGLTDFAKALASHGVELVSTGGTAKAIAAEGIPVRDVSDITGFPEIMDGRVKTLHPAVHGGLLAVRDDPEHAQAMEAHGIEGIDLVVINLYPFEEVRYQGADYATTVENIDIGGPAMIRASAKNHAYVAIVTDPDDYNEVLSELDGHDGALPYAFRQKLAAKAFARTAAYDAAISGWFAETTKTEAPTWRAVAGKLHSVMRYGENPHQSAGFYLTGEKRPGVATATQLQGKQLSYNNINDTDAAFELVAEFDPARTAAVAIIKHANPCGVAEGVTLKDAYLKALACDPVSAFGGIVALNRTLDAGAAEEIVKIFTEVIIAPDATEEAQAIIAAKKNLRLLVTGGLPDPRAPGIAAKTVAGGLLVQSRDNGVVDDLDLKVVTKRAPTEKEMADLKFAFRVAKHVKSNAIVYVKDSATAGIGAGQMSRVDSSRIAARKALDAAEAASNAEPLTKGSVVASDAFFPFADGLLSAIEAGATAVIQPGGSMRDDAVIAAADEHGIAMVFTGMRHFRH</sequence>
<evidence type="ECO:0000256" key="9">
    <source>
        <dbReference type="ARBA" id="ARBA00050687"/>
    </source>
</evidence>
<dbReference type="OrthoDB" id="9802065at2"/>
<keyword evidence="5 10" id="KW-0658">Purine biosynthesis</keyword>
<evidence type="ECO:0000256" key="5">
    <source>
        <dbReference type="ARBA" id="ARBA00022755"/>
    </source>
</evidence>
<dbReference type="PROSITE" id="PS51855">
    <property type="entry name" value="MGS"/>
    <property type="match status" value="1"/>
</dbReference>
<keyword evidence="13" id="KW-1185">Reference proteome</keyword>
<comment type="caution">
    <text evidence="12">The sequence shown here is derived from an EMBL/GenBank/DDBJ whole genome shotgun (WGS) entry which is preliminary data.</text>
</comment>
<name>A0A135HT08_9HYPH</name>
<evidence type="ECO:0000313" key="13">
    <source>
        <dbReference type="Proteomes" id="UP000070107"/>
    </source>
</evidence>
<gene>
    <name evidence="10 12" type="primary">purH</name>
    <name evidence="12" type="ORF">ATN84_15720</name>
</gene>
<dbReference type="Gene3D" id="3.40.140.20">
    <property type="match status" value="2"/>
</dbReference>
<dbReference type="NCBIfam" id="TIGR00355">
    <property type="entry name" value="purH"/>
    <property type="match status" value="1"/>
</dbReference>
<dbReference type="GO" id="GO:0005829">
    <property type="term" value="C:cytosol"/>
    <property type="evidence" value="ECO:0007669"/>
    <property type="project" value="TreeGrafter"/>
</dbReference>
<dbReference type="NCBIfam" id="NF002049">
    <property type="entry name" value="PRK00881.1"/>
    <property type="match status" value="1"/>
</dbReference>
<dbReference type="GO" id="GO:0004643">
    <property type="term" value="F:phosphoribosylaminoimidazolecarboxamide formyltransferase activity"/>
    <property type="evidence" value="ECO:0007669"/>
    <property type="project" value="UniProtKB-UniRule"/>
</dbReference>
<comment type="pathway">
    <text evidence="1 10">Purine metabolism; IMP biosynthesis via de novo pathway; IMP from 5-formamido-1-(5-phospho-D-ribosyl)imidazole-4-carboxamide: step 1/1.</text>
</comment>
<dbReference type="PIRSF" id="PIRSF000414">
    <property type="entry name" value="AICARFT_IMPCHas"/>
    <property type="match status" value="1"/>
</dbReference>
<keyword evidence="4 10" id="KW-0808">Transferase</keyword>